<feature type="domain" description="Methyltransferase type 11" evidence="1">
    <location>
        <begin position="67"/>
        <end position="153"/>
    </location>
</feature>
<dbReference type="OrthoDB" id="9805171at2"/>
<evidence type="ECO:0000313" key="2">
    <source>
        <dbReference type="EMBL" id="EAP85995.1"/>
    </source>
</evidence>
<accession>A3UBJ4</accession>
<keyword evidence="3" id="KW-1185">Reference proteome</keyword>
<dbReference type="SUPFAM" id="SSF53335">
    <property type="entry name" value="S-adenosyl-L-methionine-dependent methyltransferases"/>
    <property type="match status" value="1"/>
</dbReference>
<dbReference type="InterPro" id="IPR029063">
    <property type="entry name" value="SAM-dependent_MTases_sf"/>
</dbReference>
<gene>
    <name evidence="2" type="ordered locus">CA2559_08181</name>
</gene>
<dbReference type="STRING" id="216432.CA2559_08181"/>
<dbReference type="KEGG" id="cat:CA2559_08181"/>
<organism evidence="2 3">
    <name type="scientific">Croceibacter atlanticus (strain ATCC BAA-628 / JCM 21780 / CIP 108009 / IAM 15332 / KCTC 12090 / HTCC2559)</name>
    <dbReference type="NCBI Taxonomy" id="216432"/>
    <lineage>
        <taxon>Bacteria</taxon>
        <taxon>Pseudomonadati</taxon>
        <taxon>Bacteroidota</taxon>
        <taxon>Flavobacteriia</taxon>
        <taxon>Flavobacteriales</taxon>
        <taxon>Flavobacteriaceae</taxon>
        <taxon>Croceibacter</taxon>
    </lineage>
</organism>
<dbReference type="RefSeq" id="WP_013187381.1">
    <property type="nucleotide sequence ID" value="NC_014230.1"/>
</dbReference>
<dbReference type="HOGENOM" id="CLU_1088677_0_0_10"/>
<dbReference type="EMBL" id="CP002046">
    <property type="protein sequence ID" value="EAP85995.1"/>
    <property type="molecule type" value="Genomic_DNA"/>
</dbReference>
<dbReference type="Proteomes" id="UP000002297">
    <property type="component" value="Chromosome"/>
</dbReference>
<name>A3UBJ4_CROAH</name>
<dbReference type="eggNOG" id="COG2226">
    <property type="taxonomic scope" value="Bacteria"/>
</dbReference>
<dbReference type="GeneID" id="89453390"/>
<protein>
    <recommendedName>
        <fullName evidence="1">Methyltransferase type 11 domain-containing protein</fullName>
    </recommendedName>
</protein>
<dbReference type="Gene3D" id="3.40.50.150">
    <property type="entry name" value="Vaccinia Virus protein VP39"/>
    <property type="match status" value="1"/>
</dbReference>
<dbReference type="AlphaFoldDB" id="A3UBJ4"/>
<dbReference type="Pfam" id="PF08241">
    <property type="entry name" value="Methyltransf_11"/>
    <property type="match status" value="1"/>
</dbReference>
<dbReference type="GO" id="GO:0008757">
    <property type="term" value="F:S-adenosylmethionine-dependent methyltransferase activity"/>
    <property type="evidence" value="ECO:0007669"/>
    <property type="project" value="InterPro"/>
</dbReference>
<evidence type="ECO:0000259" key="1">
    <source>
        <dbReference type="Pfam" id="PF08241"/>
    </source>
</evidence>
<dbReference type="CDD" id="cd02440">
    <property type="entry name" value="AdoMet_MTases"/>
    <property type="match status" value="1"/>
</dbReference>
<evidence type="ECO:0000313" key="3">
    <source>
        <dbReference type="Proteomes" id="UP000002297"/>
    </source>
</evidence>
<reference evidence="2 3" key="1">
    <citation type="journal article" date="2010" name="J. Bacteriol.">
        <title>The complete genome sequence of Croceibacter atlanticus HTCC2559T.</title>
        <authorList>
            <person name="Oh H.M."/>
            <person name="Kang I."/>
            <person name="Ferriera S."/>
            <person name="Giovannoni S.J."/>
            <person name="Cho J.C."/>
        </authorList>
    </citation>
    <scope>NUCLEOTIDE SEQUENCE [LARGE SCALE GENOMIC DNA]</scope>
    <source>
        <strain evidence="3">ATCC BAA-628 / HTCC2559 / KCTC 12090</strain>
    </source>
</reference>
<sequence length="255" mass="30330">MKARSIDDIAKTEAEYWNENKLDRRKIKKLRRHAFHYSYKRESKFLQEKVKHFNDKDVLEIGSHAWVSWIKGNATPKSLDCINISEVELEKGINNAKNIPFEIKFHLMDANTLTFKDEMFDVVYGGAILHHLDVKKSISEIYRVLKPNGIILFTEPLNMNPFYKLYRYFNKKERTPDEHALVNKDFKIIKEKFTFEHVFLDFFSVITGYISLKIFGDKNYDNWINKIGYRLDVFFSKIPFLHVLFARVIIYGTKK</sequence>
<proteinExistence type="predicted"/>
<dbReference type="InterPro" id="IPR013216">
    <property type="entry name" value="Methyltransf_11"/>
</dbReference>